<dbReference type="Proteomes" id="UP000807469">
    <property type="component" value="Unassembled WGS sequence"/>
</dbReference>
<feature type="region of interest" description="Disordered" evidence="1">
    <location>
        <begin position="1"/>
        <end position="27"/>
    </location>
</feature>
<gene>
    <name evidence="2" type="ORF">BDN70DRAFT_901572</name>
</gene>
<feature type="region of interest" description="Disordered" evidence="1">
    <location>
        <begin position="70"/>
        <end position="89"/>
    </location>
</feature>
<dbReference type="EMBL" id="MU155748">
    <property type="protein sequence ID" value="KAF9471148.1"/>
    <property type="molecule type" value="Genomic_DNA"/>
</dbReference>
<evidence type="ECO:0000313" key="2">
    <source>
        <dbReference type="EMBL" id="KAF9471148.1"/>
    </source>
</evidence>
<comment type="caution">
    <text evidence="2">The sequence shown here is derived from an EMBL/GenBank/DDBJ whole genome shotgun (WGS) entry which is preliminary data.</text>
</comment>
<evidence type="ECO:0000313" key="3">
    <source>
        <dbReference type="Proteomes" id="UP000807469"/>
    </source>
</evidence>
<protein>
    <submittedName>
        <fullName evidence="2">Uncharacterized protein</fullName>
    </submittedName>
</protein>
<keyword evidence="3" id="KW-1185">Reference proteome</keyword>
<organism evidence="2 3">
    <name type="scientific">Pholiota conissans</name>
    <dbReference type="NCBI Taxonomy" id="109636"/>
    <lineage>
        <taxon>Eukaryota</taxon>
        <taxon>Fungi</taxon>
        <taxon>Dikarya</taxon>
        <taxon>Basidiomycota</taxon>
        <taxon>Agaricomycotina</taxon>
        <taxon>Agaricomycetes</taxon>
        <taxon>Agaricomycetidae</taxon>
        <taxon>Agaricales</taxon>
        <taxon>Agaricineae</taxon>
        <taxon>Strophariaceae</taxon>
        <taxon>Pholiota</taxon>
    </lineage>
</organism>
<accession>A0A9P5YLL3</accession>
<name>A0A9P5YLL3_9AGAR</name>
<sequence length="152" mass="16964">MAGKGTRKFVRLYSNPPQRGASSKDAYDDPWNFSSIRIAKTISLELQKPGYYDMQSSQQNRIRQMAVYDENIPPPSTQPRNDLRLAMSSSPLIPGNSGLPAISPKQTAHGKKLLLKATEQSRDDAIQAVTGWPVWRSGLTVLQIALNNWLVR</sequence>
<evidence type="ECO:0000256" key="1">
    <source>
        <dbReference type="SAM" id="MobiDB-lite"/>
    </source>
</evidence>
<feature type="compositionally biased region" description="Basic residues" evidence="1">
    <location>
        <begin position="1"/>
        <end position="10"/>
    </location>
</feature>
<proteinExistence type="predicted"/>
<reference evidence="2" key="1">
    <citation type="submission" date="2020-11" db="EMBL/GenBank/DDBJ databases">
        <authorList>
            <consortium name="DOE Joint Genome Institute"/>
            <person name="Ahrendt S."/>
            <person name="Riley R."/>
            <person name="Andreopoulos W."/>
            <person name="Labutti K."/>
            <person name="Pangilinan J."/>
            <person name="Ruiz-Duenas F.J."/>
            <person name="Barrasa J.M."/>
            <person name="Sanchez-Garcia M."/>
            <person name="Camarero S."/>
            <person name="Miyauchi S."/>
            <person name="Serrano A."/>
            <person name="Linde D."/>
            <person name="Babiker R."/>
            <person name="Drula E."/>
            <person name="Ayuso-Fernandez I."/>
            <person name="Pacheco R."/>
            <person name="Padilla G."/>
            <person name="Ferreira P."/>
            <person name="Barriuso J."/>
            <person name="Kellner H."/>
            <person name="Castanera R."/>
            <person name="Alfaro M."/>
            <person name="Ramirez L."/>
            <person name="Pisabarro A.G."/>
            <person name="Kuo A."/>
            <person name="Tritt A."/>
            <person name="Lipzen A."/>
            <person name="He G."/>
            <person name="Yan M."/>
            <person name="Ng V."/>
            <person name="Cullen D."/>
            <person name="Martin F."/>
            <person name="Rosso M.-N."/>
            <person name="Henrissat B."/>
            <person name="Hibbett D."/>
            <person name="Martinez A.T."/>
            <person name="Grigoriev I.V."/>
        </authorList>
    </citation>
    <scope>NUCLEOTIDE SEQUENCE</scope>
    <source>
        <strain evidence="2">CIRM-BRFM 674</strain>
    </source>
</reference>
<dbReference type="AlphaFoldDB" id="A0A9P5YLL3"/>